<reference evidence="2" key="1">
    <citation type="submission" date="2022-11" db="UniProtKB">
        <authorList>
            <consortium name="WormBaseParasite"/>
        </authorList>
    </citation>
    <scope>IDENTIFICATION</scope>
</reference>
<sequence>MMNLPMFKPEPCGAYAFTYDRPFTGPLHNCFMYTASINSLAFTSAGSFDLYKRICSENSTNYPKIDSTNNSTVGVSGCCNELTQRLTPNSTDDDVLSFTYDSNSCRKAANITCTVSREPSRLGYSSYIVVNRLHYINYGLNTISSKATCTNGKWQMAFPRLNVESLECRTTDWNPSVDTSSKFYFRCN</sequence>
<accession>A0AC35GNB2</accession>
<name>A0AC35GNB2_9BILA</name>
<evidence type="ECO:0000313" key="2">
    <source>
        <dbReference type="WBParaSite" id="PS1159_v2.g677.t1"/>
    </source>
</evidence>
<protein>
    <submittedName>
        <fullName evidence="2">C6 domain-containing protein</fullName>
    </submittedName>
</protein>
<dbReference type="Proteomes" id="UP000887580">
    <property type="component" value="Unplaced"/>
</dbReference>
<dbReference type="WBParaSite" id="PS1159_v2.g677.t1">
    <property type="protein sequence ID" value="PS1159_v2.g677.t1"/>
    <property type="gene ID" value="PS1159_v2.g677"/>
</dbReference>
<organism evidence="1 2">
    <name type="scientific">Panagrolaimus sp. PS1159</name>
    <dbReference type="NCBI Taxonomy" id="55785"/>
    <lineage>
        <taxon>Eukaryota</taxon>
        <taxon>Metazoa</taxon>
        <taxon>Ecdysozoa</taxon>
        <taxon>Nematoda</taxon>
        <taxon>Chromadorea</taxon>
        <taxon>Rhabditida</taxon>
        <taxon>Tylenchina</taxon>
        <taxon>Panagrolaimomorpha</taxon>
        <taxon>Panagrolaimoidea</taxon>
        <taxon>Panagrolaimidae</taxon>
        <taxon>Panagrolaimus</taxon>
    </lineage>
</organism>
<evidence type="ECO:0000313" key="1">
    <source>
        <dbReference type="Proteomes" id="UP000887580"/>
    </source>
</evidence>
<proteinExistence type="predicted"/>